<reference evidence="8 9" key="1">
    <citation type="submission" date="2019-04" db="EMBL/GenBank/DDBJ databases">
        <title>Friends and foes A comparative genomics studyof 23 Aspergillus species from section Flavi.</title>
        <authorList>
            <consortium name="DOE Joint Genome Institute"/>
            <person name="Kjaerbolling I."/>
            <person name="Vesth T."/>
            <person name="Frisvad J.C."/>
            <person name="Nybo J.L."/>
            <person name="Theobald S."/>
            <person name="Kildgaard S."/>
            <person name="Isbrandt T."/>
            <person name="Kuo A."/>
            <person name="Sato A."/>
            <person name="Lyhne E.K."/>
            <person name="Kogle M.E."/>
            <person name="Wiebenga A."/>
            <person name="Kun R.S."/>
            <person name="Lubbers R.J."/>
            <person name="Makela M.R."/>
            <person name="Barry K."/>
            <person name="Chovatia M."/>
            <person name="Clum A."/>
            <person name="Daum C."/>
            <person name="Haridas S."/>
            <person name="He G."/>
            <person name="LaButti K."/>
            <person name="Lipzen A."/>
            <person name="Mondo S."/>
            <person name="Riley R."/>
            <person name="Salamov A."/>
            <person name="Simmons B.A."/>
            <person name="Magnuson J.K."/>
            <person name="Henrissat B."/>
            <person name="Mortensen U.H."/>
            <person name="Larsen T.O."/>
            <person name="Devries R.P."/>
            <person name="Grigoriev I.V."/>
            <person name="Machida M."/>
            <person name="Baker S.E."/>
            <person name="Andersen M.R."/>
        </authorList>
    </citation>
    <scope>NUCLEOTIDE SEQUENCE [LARGE SCALE GENOMIC DNA]</scope>
    <source>
        <strain evidence="8 9">IBT 29228</strain>
    </source>
</reference>
<organism evidence="8 9">
    <name type="scientific">Aspergillus bertholletiae</name>
    <dbReference type="NCBI Taxonomy" id="1226010"/>
    <lineage>
        <taxon>Eukaryota</taxon>
        <taxon>Fungi</taxon>
        <taxon>Dikarya</taxon>
        <taxon>Ascomycota</taxon>
        <taxon>Pezizomycotina</taxon>
        <taxon>Eurotiomycetes</taxon>
        <taxon>Eurotiomycetidae</taxon>
        <taxon>Eurotiales</taxon>
        <taxon>Aspergillaceae</taxon>
        <taxon>Aspergillus</taxon>
        <taxon>Aspergillus subgen. Circumdati</taxon>
    </lineage>
</organism>
<dbReference type="SMART" id="SM00906">
    <property type="entry name" value="Fungal_trans"/>
    <property type="match status" value="1"/>
</dbReference>
<evidence type="ECO:0000313" key="9">
    <source>
        <dbReference type="Proteomes" id="UP000326198"/>
    </source>
</evidence>
<dbReference type="PANTHER" id="PTHR47338:SF3">
    <property type="entry name" value="C6 FINGER DOMAIN TRANSCRIPTION FACTOR DBAA-RELATED"/>
    <property type="match status" value="1"/>
</dbReference>
<evidence type="ECO:0000256" key="3">
    <source>
        <dbReference type="ARBA" id="ARBA00023015"/>
    </source>
</evidence>
<dbReference type="OrthoDB" id="3037908at2759"/>
<dbReference type="InterPro" id="IPR007219">
    <property type="entry name" value="XnlR_reg_dom"/>
</dbReference>
<gene>
    <name evidence="8" type="ORF">BDV26DRAFT_297796</name>
</gene>
<keyword evidence="4" id="KW-0238">DNA-binding</keyword>
<evidence type="ECO:0000256" key="6">
    <source>
        <dbReference type="ARBA" id="ARBA00023242"/>
    </source>
</evidence>
<evidence type="ECO:0000256" key="1">
    <source>
        <dbReference type="ARBA" id="ARBA00004123"/>
    </source>
</evidence>
<dbReference type="CDD" id="cd12148">
    <property type="entry name" value="fungal_TF_MHR"/>
    <property type="match status" value="1"/>
</dbReference>
<dbReference type="PANTHER" id="PTHR47338">
    <property type="entry name" value="ZN(II)2CYS6 TRANSCRIPTION FACTOR (EUROFUNG)-RELATED"/>
    <property type="match status" value="1"/>
</dbReference>
<keyword evidence="9" id="KW-1185">Reference proteome</keyword>
<dbReference type="Proteomes" id="UP000326198">
    <property type="component" value="Unassembled WGS sequence"/>
</dbReference>
<dbReference type="PROSITE" id="PS50048">
    <property type="entry name" value="ZN2_CY6_FUNGAL_2"/>
    <property type="match status" value="1"/>
</dbReference>
<evidence type="ECO:0000256" key="2">
    <source>
        <dbReference type="ARBA" id="ARBA00022723"/>
    </source>
</evidence>
<name>A0A5N7AT74_9EURO</name>
<dbReference type="AlphaFoldDB" id="A0A5N7AT74"/>
<dbReference type="Gene3D" id="4.10.240.10">
    <property type="entry name" value="Zn(2)-C6 fungal-type DNA-binding domain"/>
    <property type="match status" value="1"/>
</dbReference>
<evidence type="ECO:0000259" key="7">
    <source>
        <dbReference type="PROSITE" id="PS50048"/>
    </source>
</evidence>
<dbReference type="GO" id="GO:0008270">
    <property type="term" value="F:zinc ion binding"/>
    <property type="evidence" value="ECO:0007669"/>
    <property type="project" value="InterPro"/>
</dbReference>
<keyword evidence="3" id="KW-0805">Transcription regulation</keyword>
<dbReference type="GO" id="GO:0000981">
    <property type="term" value="F:DNA-binding transcription factor activity, RNA polymerase II-specific"/>
    <property type="evidence" value="ECO:0007669"/>
    <property type="project" value="InterPro"/>
</dbReference>
<dbReference type="GO" id="GO:0005634">
    <property type="term" value="C:nucleus"/>
    <property type="evidence" value="ECO:0007669"/>
    <property type="project" value="UniProtKB-SubCell"/>
</dbReference>
<keyword evidence="5" id="KW-0804">Transcription</keyword>
<dbReference type="InterPro" id="IPR050815">
    <property type="entry name" value="TF_fung"/>
</dbReference>
<dbReference type="SMART" id="SM00066">
    <property type="entry name" value="GAL4"/>
    <property type="match status" value="1"/>
</dbReference>
<dbReference type="GO" id="GO:0006351">
    <property type="term" value="P:DNA-templated transcription"/>
    <property type="evidence" value="ECO:0007669"/>
    <property type="project" value="InterPro"/>
</dbReference>
<proteinExistence type="predicted"/>
<sequence length="500" mass="57520">MFSRNWDEQQTLRSRQNPGLACNECRRRKKRCDRRQPQCGLCALSGTDCQFMSNRAPRRRRNSHINGSGTHSALDDIFHKQQETETSCLDPCSEQPNDGPRFNHSFVLNEEHCGPNLQISAYPNRLSNLSLPPVSISAEPTWRACLSDLVRIDLDQLYFDRVQTSIPILNQNRYLESSRMQVRSRYEVCLQYAMWTLATSLSSQFQNIRDGLYTNAQRMLRALNQDSKRTGVVKLEQVQASILLVIFEFTRIDYKTAIMNLGPILRQIQLLGLYKLDCRNNSSTRNKSPPFSNSERETITEEKRRTFWMAYSLDRFLSLSHGVPLTINDQEIRTRLPAPENDFQAGNPTLSPFLFEVMTEKAPGSLHTFAQFIVVANLCGRCLSHKQRSTVENLYDHTISDSWDRHQWLISTLSHNAQLLPGNPPINTQILHPMALFANMVTQSMFFYLSCTGQVMPKPSETQCLDSLAQWRDLSVVADERVAMLIQEMSKINQFKVRRS</sequence>
<evidence type="ECO:0000256" key="4">
    <source>
        <dbReference type="ARBA" id="ARBA00023125"/>
    </source>
</evidence>
<dbReference type="PROSITE" id="PS00463">
    <property type="entry name" value="ZN2_CY6_FUNGAL_1"/>
    <property type="match status" value="1"/>
</dbReference>
<keyword evidence="2" id="KW-0479">Metal-binding</keyword>
<dbReference type="InterPro" id="IPR036864">
    <property type="entry name" value="Zn2-C6_fun-type_DNA-bd_sf"/>
</dbReference>
<dbReference type="Pfam" id="PF04082">
    <property type="entry name" value="Fungal_trans"/>
    <property type="match status" value="1"/>
</dbReference>
<comment type="subcellular location">
    <subcellularLocation>
        <location evidence="1">Nucleus</location>
    </subcellularLocation>
</comment>
<evidence type="ECO:0000313" key="8">
    <source>
        <dbReference type="EMBL" id="KAE8372516.1"/>
    </source>
</evidence>
<feature type="domain" description="Zn(2)-C6 fungal-type" evidence="7">
    <location>
        <begin position="21"/>
        <end position="51"/>
    </location>
</feature>
<dbReference type="GO" id="GO:0009893">
    <property type="term" value="P:positive regulation of metabolic process"/>
    <property type="evidence" value="ECO:0007669"/>
    <property type="project" value="UniProtKB-ARBA"/>
</dbReference>
<dbReference type="Pfam" id="PF00172">
    <property type="entry name" value="Zn_clus"/>
    <property type="match status" value="1"/>
</dbReference>
<evidence type="ECO:0000256" key="5">
    <source>
        <dbReference type="ARBA" id="ARBA00023163"/>
    </source>
</evidence>
<dbReference type="SUPFAM" id="SSF57701">
    <property type="entry name" value="Zn2/Cys6 DNA-binding domain"/>
    <property type="match status" value="1"/>
</dbReference>
<keyword evidence="6" id="KW-0539">Nucleus</keyword>
<dbReference type="InterPro" id="IPR001138">
    <property type="entry name" value="Zn2Cys6_DnaBD"/>
</dbReference>
<accession>A0A5N7AT74</accession>
<protein>
    <submittedName>
        <fullName evidence="8">Fungal-specific transcription factor domain-containing protein</fullName>
    </submittedName>
</protein>
<dbReference type="EMBL" id="ML736355">
    <property type="protein sequence ID" value="KAE8372516.1"/>
    <property type="molecule type" value="Genomic_DNA"/>
</dbReference>
<dbReference type="GO" id="GO:0003677">
    <property type="term" value="F:DNA binding"/>
    <property type="evidence" value="ECO:0007669"/>
    <property type="project" value="UniProtKB-KW"/>
</dbReference>